<dbReference type="EMBL" id="LTBC01000007">
    <property type="protein sequence ID" value="KYH31869.1"/>
    <property type="molecule type" value="Genomic_DNA"/>
</dbReference>
<dbReference type="RefSeq" id="WP_062284548.1">
    <property type="nucleotide sequence ID" value="NZ_LTBC01000007.1"/>
</dbReference>
<comment type="caution">
    <text evidence="2">The sequence shown here is derived from an EMBL/GenBank/DDBJ whole genome shotgun (WGS) entry which is preliminary data.</text>
</comment>
<dbReference type="Pfam" id="PF13337">
    <property type="entry name" value="BrxL_ATPase"/>
    <property type="match status" value="1"/>
</dbReference>
<dbReference type="AlphaFoldDB" id="A0A151AW21"/>
<dbReference type="PATRIC" id="fig|1122241.3.peg.2143"/>
<feature type="domain" description="BREX system Lon protease-like BrxL N-terminal" evidence="1">
    <location>
        <begin position="14"/>
        <end position="148"/>
    </location>
</feature>
<accession>A0A151AW21</accession>
<evidence type="ECO:0000313" key="2">
    <source>
        <dbReference type="EMBL" id="KYH31869.1"/>
    </source>
</evidence>
<proteinExistence type="predicted"/>
<evidence type="ECO:0000259" key="1">
    <source>
        <dbReference type="Pfam" id="PF20442"/>
    </source>
</evidence>
<dbReference type="Proteomes" id="UP000075670">
    <property type="component" value="Unassembled WGS sequence"/>
</dbReference>
<protein>
    <recommendedName>
        <fullName evidence="1">BREX system Lon protease-like BrxL N-terminal domain-containing protein</fullName>
    </recommendedName>
</protein>
<dbReference type="OrthoDB" id="5297084at2"/>
<dbReference type="InterPro" id="IPR014061">
    <property type="entry name" value="BrxL-like"/>
</dbReference>
<dbReference type="InterPro" id="IPR046838">
    <property type="entry name" value="BrxL_N"/>
</dbReference>
<reference evidence="2 3" key="1">
    <citation type="submission" date="2016-02" db="EMBL/GenBank/DDBJ databases">
        <title>Genome sequence of Moorella mulderi DSM 14980.</title>
        <authorList>
            <person name="Poehlein A."/>
            <person name="Daniel R."/>
        </authorList>
    </citation>
    <scope>NUCLEOTIDE SEQUENCE [LARGE SCALE GENOMIC DNA]</scope>
    <source>
        <strain evidence="2 3">DSM 14980</strain>
    </source>
</reference>
<sequence length="483" mass="55982">MNVSSTVQDKIRTYFQDMAVYKDPTQNKFFSSLSIPSYLRDWMVMRFADDSGKVNLDEVGEYVRKNIPGKKDWELLKSRMIKDGQRVRFLAKLRVELDVRTGQGMFSLPDLGFPNRKYEAIVDDRVLRQNREELLADSETWGVIECEWSPFGLTGKEGDGAIYMTDFKPFKPYKVDVEFYQEVRKEFTLDEWIDMLLLAVDYNPAGFLDTRQKLTLLSRLLPFVENRVNLIELAPKGTGKSYMMSQLSKYGWLVSGGSISRARLFYDVSRKTPGLVSRYDYVAFDEVQTISFPDIDEIRGALKGYMESGEYRVGDYRGVGDAGLVLMGNIPEEKMREDADMFTELPYAFQESALIDRFHGFIRGWDIPRMRENMKAEGWALNVEYFSEVMHSLRSEIIYPALVDALLGIPRSGDTRDTTAIKRICSGFLKLLFPHVKHVEDIDREEFRTYCLELARQMRGIIRRQLHLMDSEYSDAVPDIQIR</sequence>
<keyword evidence="3" id="KW-1185">Reference proteome</keyword>
<gene>
    <name evidence="2" type="ORF">MOMUL_20130</name>
</gene>
<organism evidence="2 3">
    <name type="scientific">Moorella mulderi DSM 14980</name>
    <dbReference type="NCBI Taxonomy" id="1122241"/>
    <lineage>
        <taxon>Bacteria</taxon>
        <taxon>Bacillati</taxon>
        <taxon>Bacillota</taxon>
        <taxon>Clostridia</taxon>
        <taxon>Neomoorellales</taxon>
        <taxon>Neomoorellaceae</taxon>
        <taxon>Neomoorella</taxon>
    </lineage>
</organism>
<evidence type="ECO:0000313" key="3">
    <source>
        <dbReference type="Proteomes" id="UP000075670"/>
    </source>
</evidence>
<dbReference type="NCBIfam" id="TIGR02688">
    <property type="entry name" value="BREX system Lon protease-like protein BrxL"/>
    <property type="match status" value="1"/>
</dbReference>
<name>A0A151AW21_9FIRM</name>
<dbReference type="Pfam" id="PF20442">
    <property type="entry name" value="BrxL_N"/>
    <property type="match status" value="1"/>
</dbReference>